<feature type="transmembrane region" description="Helical" evidence="5">
    <location>
        <begin position="482"/>
        <end position="499"/>
    </location>
</feature>
<dbReference type="SUPFAM" id="SSF55874">
    <property type="entry name" value="ATPase domain of HSP90 chaperone/DNA topoisomerase II/histidine kinase"/>
    <property type="match status" value="1"/>
</dbReference>
<evidence type="ECO:0000313" key="7">
    <source>
        <dbReference type="Proteomes" id="UP001500621"/>
    </source>
</evidence>
<evidence type="ECO:0000313" key="6">
    <source>
        <dbReference type="EMBL" id="GAA4696621.1"/>
    </source>
</evidence>
<name>A0ABP8WZ28_9ACTN</name>
<keyword evidence="1" id="KW-0808">Transferase</keyword>
<reference evidence="7" key="1">
    <citation type="journal article" date="2019" name="Int. J. Syst. Evol. Microbiol.">
        <title>The Global Catalogue of Microorganisms (GCM) 10K type strain sequencing project: providing services to taxonomists for standard genome sequencing and annotation.</title>
        <authorList>
            <consortium name="The Broad Institute Genomics Platform"/>
            <consortium name="The Broad Institute Genome Sequencing Center for Infectious Disease"/>
            <person name="Wu L."/>
            <person name="Ma J."/>
        </authorList>
    </citation>
    <scope>NUCLEOTIDE SEQUENCE [LARGE SCALE GENOMIC DNA]</scope>
    <source>
        <strain evidence="7">JCM 18127</strain>
    </source>
</reference>
<feature type="transmembrane region" description="Helical" evidence="5">
    <location>
        <begin position="47"/>
        <end position="67"/>
    </location>
</feature>
<gene>
    <name evidence="6" type="ORF">GCM10023226_38880</name>
</gene>
<evidence type="ECO:0000256" key="2">
    <source>
        <dbReference type="ARBA" id="ARBA00022777"/>
    </source>
</evidence>
<feature type="transmembrane region" description="Helical" evidence="5">
    <location>
        <begin position="506"/>
        <end position="523"/>
    </location>
</feature>
<protein>
    <recommendedName>
        <fullName evidence="8">Histidine kinase/HSP90-like ATPase domain-containing protein</fullName>
    </recommendedName>
</protein>
<feature type="transmembrane region" description="Helical" evidence="5">
    <location>
        <begin position="456"/>
        <end position="476"/>
    </location>
</feature>
<dbReference type="EMBL" id="BAABIM010000004">
    <property type="protein sequence ID" value="GAA4696621.1"/>
    <property type="molecule type" value="Genomic_DNA"/>
</dbReference>
<dbReference type="CDD" id="cd16917">
    <property type="entry name" value="HATPase_UhpB-NarQ-NarX-like"/>
    <property type="match status" value="1"/>
</dbReference>
<comment type="caution">
    <text evidence="6">The sequence shown here is derived from an EMBL/GenBank/DDBJ whole genome shotgun (WGS) entry which is preliminary data.</text>
</comment>
<evidence type="ECO:0000256" key="3">
    <source>
        <dbReference type="ARBA" id="ARBA00023012"/>
    </source>
</evidence>
<dbReference type="Gene3D" id="3.30.565.10">
    <property type="entry name" value="Histidine kinase-like ATPase, C-terminal domain"/>
    <property type="match status" value="1"/>
</dbReference>
<accession>A0ABP8WZ28</accession>
<feature type="transmembrane region" description="Helical" evidence="5">
    <location>
        <begin position="20"/>
        <end position="41"/>
    </location>
</feature>
<keyword evidence="7" id="KW-1185">Reference proteome</keyword>
<evidence type="ECO:0000256" key="5">
    <source>
        <dbReference type="SAM" id="Phobius"/>
    </source>
</evidence>
<evidence type="ECO:0008006" key="8">
    <source>
        <dbReference type="Google" id="ProtNLM"/>
    </source>
</evidence>
<keyword evidence="5" id="KW-0812">Transmembrane</keyword>
<feature type="transmembrane region" description="Helical" evidence="5">
    <location>
        <begin position="424"/>
        <end position="444"/>
    </location>
</feature>
<keyword evidence="5" id="KW-1133">Transmembrane helix</keyword>
<evidence type="ECO:0000256" key="1">
    <source>
        <dbReference type="ARBA" id="ARBA00022679"/>
    </source>
</evidence>
<feature type="coiled-coil region" evidence="4">
    <location>
        <begin position="183"/>
        <end position="213"/>
    </location>
</feature>
<dbReference type="InterPro" id="IPR050482">
    <property type="entry name" value="Sensor_HK_TwoCompSys"/>
</dbReference>
<feature type="transmembrane region" description="Helical" evidence="5">
    <location>
        <begin position="79"/>
        <end position="96"/>
    </location>
</feature>
<dbReference type="InterPro" id="IPR036890">
    <property type="entry name" value="HATPase_C_sf"/>
</dbReference>
<dbReference type="Proteomes" id="UP001500621">
    <property type="component" value="Unassembled WGS sequence"/>
</dbReference>
<feature type="transmembrane region" description="Helical" evidence="5">
    <location>
        <begin position="129"/>
        <end position="147"/>
    </location>
</feature>
<evidence type="ECO:0000256" key="4">
    <source>
        <dbReference type="SAM" id="Coils"/>
    </source>
</evidence>
<dbReference type="PANTHER" id="PTHR24421">
    <property type="entry name" value="NITRATE/NITRITE SENSOR PROTEIN NARX-RELATED"/>
    <property type="match status" value="1"/>
</dbReference>
<keyword evidence="4" id="KW-0175">Coiled coil</keyword>
<feature type="transmembrane region" description="Helical" evidence="5">
    <location>
        <begin position="102"/>
        <end position="122"/>
    </location>
</feature>
<organism evidence="6 7">
    <name type="scientific">Nocardioides nanhaiensis</name>
    <dbReference type="NCBI Taxonomy" id="1476871"/>
    <lineage>
        <taxon>Bacteria</taxon>
        <taxon>Bacillati</taxon>
        <taxon>Actinomycetota</taxon>
        <taxon>Actinomycetes</taxon>
        <taxon>Propionibacteriales</taxon>
        <taxon>Nocardioidaceae</taxon>
        <taxon>Nocardioides</taxon>
    </lineage>
</organism>
<keyword evidence="2" id="KW-0418">Kinase</keyword>
<keyword evidence="5" id="KW-0472">Membrane</keyword>
<feature type="transmembrane region" description="Helical" evidence="5">
    <location>
        <begin position="529"/>
        <end position="553"/>
    </location>
</feature>
<sequence>MGVPVRRDVTWTLSIDTVAARLGAFILTAHAAVSAIAALRVTRPGTALLSCLVLLAVQLGLAALCLARSYRPRGLLPRAVAAGGLGLVAASVAAASPELPTFAVVLLPANAAQAVQVVAIVFVPRLRTACLLVAATCPAALVIGAVTTDRALPDMLQDWVLAAGTTFTLLVLRHLLRGNALELDAADREVAELAAARAALEAAELAAEESRRVLHDRVVSALRCVELGVPPEQLRSSARSALTHLARTPELGDERAVLHELVELAPVRVRVHREDWAALPPPRVAAAITAATGEALRNVARHAGVEEAELVISGDAGRCVVEVRDRGRGLPYPLPEGYGLRRSIRERMHQVGGRSEVHRGEGGRGTVVRLEWTAPRTDAPRGATAPSARVTGLLAGRTSATNAALVLPSGVANTYVGLRNLGDSPAAGVAMVVAVVTLLGVLAVSVDARRPHPALLVLLLAAAWGTTVVGLAVQPPGALLDLRSWVVGAVGIGLALVAFHRGWRWALLGLTGQVVVVLVVAARDPAVALTAPVGALVTPVWQVAVATLPGYWLRRAERRISTTAAALRRQEEDRVWLRVSEEARHAHLAHLESDVVPFLESLAHGEEWPGRTRAARLLEARCRDDLNLAEPMPGHARRAVREARHAGVDVDIRTGADLVEVPAAAWDALVGVLAEVRSGARVTLTPPRTPGGPARVAVVPAVADPGRAVPGVTVTQAPGLTVLRVSTEEPTRPGARVRDEVSR</sequence>
<keyword evidence="3" id="KW-0902">Two-component regulatory system</keyword>
<proteinExistence type="predicted"/>